<feature type="transmembrane region" description="Helical" evidence="1">
    <location>
        <begin position="6"/>
        <end position="27"/>
    </location>
</feature>
<name>A0A0F8Y5G0_9ZZZZ</name>
<proteinExistence type="predicted"/>
<dbReference type="AlphaFoldDB" id="A0A0F8Y5G0"/>
<evidence type="ECO:0000313" key="2">
    <source>
        <dbReference type="EMBL" id="KKK43491.1"/>
    </source>
</evidence>
<accession>A0A0F8Y5G0</accession>
<evidence type="ECO:0000256" key="1">
    <source>
        <dbReference type="SAM" id="Phobius"/>
    </source>
</evidence>
<dbReference type="EMBL" id="LAZR01070249">
    <property type="protein sequence ID" value="KKK43491.1"/>
    <property type="molecule type" value="Genomic_DNA"/>
</dbReference>
<organism evidence="2">
    <name type="scientific">marine sediment metagenome</name>
    <dbReference type="NCBI Taxonomy" id="412755"/>
    <lineage>
        <taxon>unclassified sequences</taxon>
        <taxon>metagenomes</taxon>
        <taxon>ecological metagenomes</taxon>
    </lineage>
</organism>
<keyword evidence="1" id="KW-1133">Transmembrane helix</keyword>
<keyword evidence="1" id="KW-0812">Transmembrane</keyword>
<comment type="caution">
    <text evidence="2">The sequence shown here is derived from an EMBL/GenBank/DDBJ whole genome shotgun (WGS) entry which is preliminary data.</text>
</comment>
<reference evidence="2" key="1">
    <citation type="journal article" date="2015" name="Nature">
        <title>Complex archaea that bridge the gap between prokaryotes and eukaryotes.</title>
        <authorList>
            <person name="Spang A."/>
            <person name="Saw J.H."/>
            <person name="Jorgensen S.L."/>
            <person name="Zaremba-Niedzwiedzka K."/>
            <person name="Martijn J."/>
            <person name="Lind A.E."/>
            <person name="van Eijk R."/>
            <person name="Schleper C."/>
            <person name="Guy L."/>
            <person name="Ettema T.J."/>
        </authorList>
    </citation>
    <scope>NUCLEOTIDE SEQUENCE</scope>
</reference>
<protein>
    <submittedName>
        <fullName evidence="2">Uncharacterized protein</fullName>
    </submittedName>
</protein>
<sequence>MDKSDVITLFWFMVLVTVFISGVLWGVTALNKSHCENLAVRSGVAVRYETAGYCLLEVERGVWIRERDVIMYLLKEKAND</sequence>
<keyword evidence="1" id="KW-0472">Membrane</keyword>
<gene>
    <name evidence="2" type="ORF">LCGC14_3168420</name>
</gene>